<evidence type="ECO:0000313" key="3">
    <source>
        <dbReference type="Proteomes" id="UP000629098"/>
    </source>
</evidence>
<dbReference type="CDD" id="cd09872">
    <property type="entry name" value="PIN_Sll0205-like"/>
    <property type="match status" value="1"/>
</dbReference>
<dbReference type="PANTHER" id="PTHR36173:SF2">
    <property type="entry name" value="RIBONUCLEASE VAPC16"/>
    <property type="match status" value="1"/>
</dbReference>
<dbReference type="InterPro" id="IPR052919">
    <property type="entry name" value="TA_system_RNase"/>
</dbReference>
<feature type="domain" description="PIN" evidence="1">
    <location>
        <begin position="4"/>
        <end position="122"/>
    </location>
</feature>
<gene>
    <name evidence="2" type="ORF">ICL16_06300</name>
</gene>
<dbReference type="Pfam" id="PF01850">
    <property type="entry name" value="PIN"/>
    <property type="match status" value="1"/>
</dbReference>
<dbReference type="SUPFAM" id="SSF88723">
    <property type="entry name" value="PIN domain-like"/>
    <property type="match status" value="1"/>
</dbReference>
<accession>A0A8J6XFT0</accession>
<dbReference type="InterPro" id="IPR002716">
    <property type="entry name" value="PIN_dom"/>
</dbReference>
<evidence type="ECO:0000313" key="2">
    <source>
        <dbReference type="EMBL" id="MBD2771717.1"/>
    </source>
</evidence>
<dbReference type="PANTHER" id="PTHR36173">
    <property type="entry name" value="RIBONUCLEASE VAPC16-RELATED"/>
    <property type="match status" value="1"/>
</dbReference>
<organism evidence="2 3">
    <name type="scientific">Iningainema tapete BLCC-T55</name>
    <dbReference type="NCBI Taxonomy" id="2748662"/>
    <lineage>
        <taxon>Bacteria</taxon>
        <taxon>Bacillati</taxon>
        <taxon>Cyanobacteriota</taxon>
        <taxon>Cyanophyceae</taxon>
        <taxon>Nostocales</taxon>
        <taxon>Scytonemataceae</taxon>
        <taxon>Iningainema tapete</taxon>
    </lineage>
</organism>
<reference evidence="2" key="1">
    <citation type="submission" date="2020-09" db="EMBL/GenBank/DDBJ databases">
        <title>Iningainema tapete sp. nov. (Scytonemataceae, Cyanobacteria) from greenhouses in central Florida (USA) produces two types of nodularin with biosynthetic potential for microcystin-LR and anabaenopeptins.</title>
        <authorList>
            <person name="Berthold D.E."/>
            <person name="Lefler F.W."/>
            <person name="Huang I.-S."/>
            <person name="Abdulla H."/>
            <person name="Zimba P.V."/>
            <person name="Laughinghouse H.D. IV."/>
        </authorList>
    </citation>
    <scope>NUCLEOTIDE SEQUENCE</scope>
    <source>
        <strain evidence="2">BLCCT55</strain>
    </source>
</reference>
<dbReference type="Proteomes" id="UP000629098">
    <property type="component" value="Unassembled WGS sequence"/>
</dbReference>
<evidence type="ECO:0000259" key="1">
    <source>
        <dbReference type="Pfam" id="PF01850"/>
    </source>
</evidence>
<proteinExistence type="predicted"/>
<dbReference type="InterPro" id="IPR041705">
    <property type="entry name" value="PIN_Sll0205"/>
</dbReference>
<dbReference type="EMBL" id="JACXAE010000027">
    <property type="protein sequence ID" value="MBD2771717.1"/>
    <property type="molecule type" value="Genomic_DNA"/>
</dbReference>
<dbReference type="RefSeq" id="WP_190826007.1">
    <property type="nucleotide sequence ID" value="NZ_CAWPPI010000027.1"/>
</dbReference>
<dbReference type="AlphaFoldDB" id="A0A8J6XFT0"/>
<dbReference type="InterPro" id="IPR029060">
    <property type="entry name" value="PIN-like_dom_sf"/>
</dbReference>
<comment type="caution">
    <text evidence="2">The sequence shown here is derived from an EMBL/GenBank/DDBJ whole genome shotgun (WGS) entry which is preliminary data.</text>
</comment>
<keyword evidence="3" id="KW-1185">Reference proteome</keyword>
<dbReference type="Gene3D" id="3.40.50.1010">
    <property type="entry name" value="5'-nuclease"/>
    <property type="match status" value="1"/>
</dbReference>
<protein>
    <submittedName>
        <fullName evidence="2">Type II toxin-antitoxin system VapC family toxin</fullName>
    </submittedName>
</protein>
<name>A0A8J6XFT0_9CYAN</name>
<sequence length="128" mass="14768">MKLLLDTHVLIWSAGNPEKLSDRVTSLLNDTSNSWVISIASIWEMQIKIQTGKLTLDLPLHELIETQQQSNDLQVLPIELSHIYALKNLPNHHRDPFDRILITQAIVEKMPLISIDTIFDSYPVEKMW</sequence>